<protein>
    <submittedName>
        <fullName evidence="1">Uncharacterized protein</fullName>
    </submittedName>
</protein>
<evidence type="ECO:0000313" key="2">
    <source>
        <dbReference type="Proteomes" id="UP000572007"/>
    </source>
</evidence>
<dbReference type="AlphaFoldDB" id="A0A846WE55"/>
<dbReference type="InterPro" id="IPR036689">
    <property type="entry name" value="ESAT-6-like_sf"/>
</dbReference>
<accession>A0A846WE55</accession>
<dbReference type="Proteomes" id="UP000572007">
    <property type="component" value="Unassembled WGS sequence"/>
</dbReference>
<reference evidence="1 2" key="1">
    <citation type="submission" date="2020-04" db="EMBL/GenBank/DDBJ databases">
        <title>MicrobeNet Type strains.</title>
        <authorList>
            <person name="Nicholson A.C."/>
        </authorList>
    </citation>
    <scope>NUCLEOTIDE SEQUENCE [LARGE SCALE GENOMIC DNA]</scope>
    <source>
        <strain evidence="1 2">DSM 44960</strain>
    </source>
</reference>
<dbReference type="InterPro" id="IPR038332">
    <property type="entry name" value="PPE_sf"/>
</dbReference>
<proteinExistence type="predicted"/>
<dbReference type="Gene3D" id="1.20.1260.20">
    <property type="entry name" value="PPE superfamily"/>
    <property type="match status" value="1"/>
</dbReference>
<dbReference type="RefSeq" id="WP_067643152.1">
    <property type="nucleotide sequence ID" value="NZ_JAAXOM010000008.1"/>
</dbReference>
<gene>
    <name evidence="1" type="ORF">HGA10_27095</name>
</gene>
<dbReference type="EMBL" id="JAAXOM010000008">
    <property type="protein sequence ID" value="NKX90956.1"/>
    <property type="molecule type" value="Genomic_DNA"/>
</dbReference>
<dbReference type="SUPFAM" id="SSF140453">
    <property type="entry name" value="EsxAB dimer-like"/>
    <property type="match status" value="1"/>
</dbReference>
<comment type="caution">
    <text evidence="1">The sequence shown here is derived from an EMBL/GenBank/DDBJ whole genome shotgun (WGS) entry which is preliminary data.</text>
</comment>
<sequence>MTTLGTTEQQAVAEATGLTVAQVLAWDTATLTTRADAWSAQATKLLTFDDNQDRAVDAGRDFWTGTAAEAMRAKHDQIRTSARTFIAALQDGAAAAQSGASSLESAKSAVVNAVKTAEANGYEVADDGTVTISASTHQTLLSQLPDAASYSTAAGALQMDADASTVTVKQALTQAHSAAAAVAEAITTAFTNLPDASPIIATGAPQSINRDIWDTTSDEQGRAILARYLTGGGDWYINSDPKWSEYMMNNQLLRNQLEEPVTTAAAAAVQGYLQNGNASQAGTPQRLQMEIENGEQIIGYQYLHGTNDDVGGFTVVPNSTVRDRGDGTYEVTMFNSYTWNDTIDANKQYESDQDKNRVAEAISLGQADPYDIHINWNANTTLIMDASGRVISQTGYPK</sequence>
<keyword evidence="2" id="KW-1185">Reference proteome</keyword>
<name>A0A846WE55_9NOCA</name>
<organism evidence="1 2">
    <name type="scientific">Nocardia coubleae</name>
    <dbReference type="NCBI Taxonomy" id="356147"/>
    <lineage>
        <taxon>Bacteria</taxon>
        <taxon>Bacillati</taxon>
        <taxon>Actinomycetota</taxon>
        <taxon>Actinomycetes</taxon>
        <taxon>Mycobacteriales</taxon>
        <taxon>Nocardiaceae</taxon>
        <taxon>Nocardia</taxon>
    </lineage>
</organism>
<evidence type="ECO:0000313" key="1">
    <source>
        <dbReference type="EMBL" id="NKX90956.1"/>
    </source>
</evidence>